<dbReference type="PROSITE" id="PS50801">
    <property type="entry name" value="STAS"/>
    <property type="match status" value="1"/>
</dbReference>
<dbReference type="NCBIfam" id="TIGR00229">
    <property type="entry name" value="sensory_box"/>
    <property type="match status" value="1"/>
</dbReference>
<dbReference type="Gene3D" id="3.30.450.20">
    <property type="entry name" value="PAS domain"/>
    <property type="match status" value="1"/>
</dbReference>
<gene>
    <name evidence="4" type="ORF">NZH93_03540</name>
</gene>
<evidence type="ECO:0000259" key="3">
    <source>
        <dbReference type="PROSITE" id="PS50801"/>
    </source>
</evidence>
<dbReference type="InterPro" id="IPR001932">
    <property type="entry name" value="PPM-type_phosphatase-like_dom"/>
</dbReference>
<dbReference type="AlphaFoldDB" id="A0A9X2VFW7"/>
<dbReference type="InterPro" id="IPR036513">
    <property type="entry name" value="STAS_dom_sf"/>
</dbReference>
<dbReference type="Pfam" id="PF01590">
    <property type="entry name" value="GAF"/>
    <property type="match status" value="1"/>
</dbReference>
<sequence length="887" mass="94491">MAGVDGQYATGGRTPDLIAFVEGDGRLSRLDDAGRELLGLAPDADATGLRLADLVLGGGSAAERVLATASRDRVWAGDLALGVHGRTVDVFLVCAAQDSGFAVVARTASATAFTADLELGMQALEDPEAVMALATRALGTHLGVDRCAYARTEPDEDHFVMSGDHATGLPSLVGRFAMSQFGSGCLRAMRAGEPWVVHDSADDDRLLPEDLAVYRATGIRAVVCLPLHKSGRFVAAMAVHHATARRWTRAEIDLVVVVGNRCWESMQRTHASRALRESEEHYRLLVELATDAIWMVDRDLRFVDANAAACELLGYRREDLLGMAVTDLVVAENEDRLADLVADRPTPQVVTEVWDVRRADGTVLSVELSVQSTPGGLQAISRDVTARRRAEVEQDELLQREREIAQAMQQSLLPRELPELARLAASARYLPASTHAQTGGDWYEVLPLGDNVVALSVGDVVGKGPTAAAVMGQLRSALAGYLLEGHSPGAALERLDRFADRIKGAAGSTCACLTFNHDTGELRWTAAGHPPPLVVESETSRFLSDSGGAVLGVPDRGRYAEHRTVLEPGTSIVLYTDGLVERRGSLIDEGLDRLLRTASEARDLPPEDLANAITGALLADGHDDDVALVVVRHVPAPLRESLPAEPGELSGMRRRVGLWGSAAGLSADLLDDLQLALGEAAANSVDHAYPDGSGDFDYEVARDDRGGVHVVVRDHGRWRPVPPDNGHRGRGLRIIRALSESSSFDHGAHGTTIDFVLVEPTAPPRRRKTDHVETPTGLTVDDTGESVQVIRITGDLDLTTSDGLRAAVLDRVAAAAQPRTDVDLTGLNHLSSSGIALLLEAASATARAGRSLSVLAEEGSAPARILELSGLSGVSTGRNLVVRTISR</sequence>
<keyword evidence="1" id="KW-0378">Hydrolase</keyword>
<dbReference type="EMBL" id="JANYMP010000001">
    <property type="protein sequence ID" value="MCS7475915.1"/>
    <property type="molecule type" value="Genomic_DNA"/>
</dbReference>
<evidence type="ECO:0000313" key="5">
    <source>
        <dbReference type="Proteomes" id="UP001141259"/>
    </source>
</evidence>
<dbReference type="Proteomes" id="UP001141259">
    <property type="component" value="Unassembled WGS sequence"/>
</dbReference>
<dbReference type="SUPFAM" id="SSF55781">
    <property type="entry name" value="GAF domain-like"/>
    <property type="match status" value="1"/>
</dbReference>
<dbReference type="Pfam" id="PF00989">
    <property type="entry name" value="PAS"/>
    <property type="match status" value="1"/>
</dbReference>
<dbReference type="PROSITE" id="PS50112">
    <property type="entry name" value="PAS"/>
    <property type="match status" value="1"/>
</dbReference>
<name>A0A9X2VFW7_9PSEU</name>
<dbReference type="Gene3D" id="3.60.40.10">
    <property type="entry name" value="PPM-type phosphatase domain"/>
    <property type="match status" value="1"/>
</dbReference>
<dbReference type="InterPro" id="IPR000014">
    <property type="entry name" value="PAS"/>
</dbReference>
<evidence type="ECO:0000259" key="2">
    <source>
        <dbReference type="PROSITE" id="PS50112"/>
    </source>
</evidence>
<protein>
    <submittedName>
        <fullName evidence="4">SpoIIE family protein phosphatase</fullName>
    </submittedName>
</protein>
<dbReference type="InterPro" id="IPR002645">
    <property type="entry name" value="STAS_dom"/>
</dbReference>
<dbReference type="InterPro" id="IPR003018">
    <property type="entry name" value="GAF"/>
</dbReference>
<dbReference type="InterPro" id="IPR052016">
    <property type="entry name" value="Bact_Sigma-Reg"/>
</dbReference>
<dbReference type="InterPro" id="IPR003594">
    <property type="entry name" value="HATPase_dom"/>
</dbReference>
<dbReference type="InterPro" id="IPR058548">
    <property type="entry name" value="MlaB-like_STAS"/>
</dbReference>
<keyword evidence="5" id="KW-1185">Reference proteome</keyword>
<dbReference type="SUPFAM" id="SSF55785">
    <property type="entry name" value="PYP-like sensor domain (PAS domain)"/>
    <property type="match status" value="1"/>
</dbReference>
<dbReference type="SMART" id="SM00065">
    <property type="entry name" value="GAF"/>
    <property type="match status" value="1"/>
</dbReference>
<evidence type="ECO:0000313" key="4">
    <source>
        <dbReference type="EMBL" id="MCS7475915.1"/>
    </source>
</evidence>
<organism evidence="4 5">
    <name type="scientific">Umezawaea endophytica</name>
    <dbReference type="NCBI Taxonomy" id="1654476"/>
    <lineage>
        <taxon>Bacteria</taxon>
        <taxon>Bacillati</taxon>
        <taxon>Actinomycetota</taxon>
        <taxon>Actinomycetes</taxon>
        <taxon>Pseudonocardiales</taxon>
        <taxon>Pseudonocardiaceae</taxon>
        <taxon>Umezawaea</taxon>
    </lineage>
</organism>
<dbReference type="Pfam" id="PF13466">
    <property type="entry name" value="STAS_2"/>
    <property type="match status" value="1"/>
</dbReference>
<dbReference type="InterPro" id="IPR029016">
    <property type="entry name" value="GAF-like_dom_sf"/>
</dbReference>
<feature type="domain" description="PAS" evidence="2">
    <location>
        <begin position="278"/>
        <end position="341"/>
    </location>
</feature>
<dbReference type="InterPro" id="IPR036457">
    <property type="entry name" value="PPM-type-like_dom_sf"/>
</dbReference>
<dbReference type="PANTHER" id="PTHR43156">
    <property type="entry name" value="STAGE II SPORULATION PROTEIN E-RELATED"/>
    <property type="match status" value="1"/>
</dbReference>
<dbReference type="SMART" id="SM00091">
    <property type="entry name" value="PAS"/>
    <property type="match status" value="1"/>
</dbReference>
<dbReference type="RefSeq" id="WP_259621413.1">
    <property type="nucleotide sequence ID" value="NZ_JANYMP010000001.1"/>
</dbReference>
<dbReference type="InterPro" id="IPR036890">
    <property type="entry name" value="HATPase_C_sf"/>
</dbReference>
<dbReference type="Gene3D" id="3.30.750.24">
    <property type="entry name" value="STAS domain"/>
    <property type="match status" value="1"/>
</dbReference>
<dbReference type="PANTHER" id="PTHR43156:SF2">
    <property type="entry name" value="STAGE II SPORULATION PROTEIN E"/>
    <property type="match status" value="1"/>
</dbReference>
<dbReference type="SUPFAM" id="SSF81606">
    <property type="entry name" value="PP2C-like"/>
    <property type="match status" value="1"/>
</dbReference>
<dbReference type="Pfam" id="PF13581">
    <property type="entry name" value="HATPase_c_2"/>
    <property type="match status" value="1"/>
</dbReference>
<dbReference type="GO" id="GO:0016791">
    <property type="term" value="F:phosphatase activity"/>
    <property type="evidence" value="ECO:0007669"/>
    <property type="project" value="TreeGrafter"/>
</dbReference>
<reference evidence="4" key="1">
    <citation type="submission" date="2022-08" db="EMBL/GenBank/DDBJ databases">
        <authorList>
            <person name="Tistechok S."/>
            <person name="Samborskyy M."/>
            <person name="Roman I."/>
        </authorList>
    </citation>
    <scope>NUCLEOTIDE SEQUENCE</scope>
    <source>
        <strain evidence="4">DSM 103496</strain>
    </source>
</reference>
<dbReference type="Pfam" id="PF07228">
    <property type="entry name" value="SpoIIE"/>
    <property type="match status" value="1"/>
</dbReference>
<accession>A0A9X2VFW7</accession>
<dbReference type="GO" id="GO:0006355">
    <property type="term" value="P:regulation of DNA-templated transcription"/>
    <property type="evidence" value="ECO:0007669"/>
    <property type="project" value="InterPro"/>
</dbReference>
<dbReference type="InterPro" id="IPR035965">
    <property type="entry name" value="PAS-like_dom_sf"/>
</dbReference>
<evidence type="ECO:0000256" key="1">
    <source>
        <dbReference type="ARBA" id="ARBA00022801"/>
    </source>
</evidence>
<dbReference type="InterPro" id="IPR013767">
    <property type="entry name" value="PAS_fold"/>
</dbReference>
<dbReference type="SMART" id="SM00331">
    <property type="entry name" value="PP2C_SIG"/>
    <property type="match status" value="1"/>
</dbReference>
<dbReference type="CDD" id="cd00130">
    <property type="entry name" value="PAS"/>
    <property type="match status" value="1"/>
</dbReference>
<dbReference type="Gene3D" id="3.30.450.40">
    <property type="match status" value="1"/>
</dbReference>
<dbReference type="CDD" id="cd16936">
    <property type="entry name" value="HATPase_RsbW-like"/>
    <property type="match status" value="1"/>
</dbReference>
<dbReference type="CDD" id="cd07043">
    <property type="entry name" value="STAS_anti-anti-sigma_factors"/>
    <property type="match status" value="1"/>
</dbReference>
<dbReference type="SUPFAM" id="SSF55874">
    <property type="entry name" value="ATPase domain of HSP90 chaperone/DNA topoisomerase II/histidine kinase"/>
    <property type="match status" value="1"/>
</dbReference>
<dbReference type="Gene3D" id="3.30.565.10">
    <property type="entry name" value="Histidine kinase-like ATPase, C-terminal domain"/>
    <property type="match status" value="1"/>
</dbReference>
<dbReference type="SUPFAM" id="SSF52091">
    <property type="entry name" value="SpoIIaa-like"/>
    <property type="match status" value="1"/>
</dbReference>
<proteinExistence type="predicted"/>
<comment type="caution">
    <text evidence="4">The sequence shown here is derived from an EMBL/GenBank/DDBJ whole genome shotgun (WGS) entry which is preliminary data.</text>
</comment>
<feature type="domain" description="STAS" evidence="3">
    <location>
        <begin position="785"/>
        <end position="887"/>
    </location>
</feature>